<dbReference type="PROSITE" id="PS50879">
    <property type="entry name" value="RNASE_H_1"/>
    <property type="match status" value="1"/>
</dbReference>
<feature type="domain" description="RNase H type-1" evidence="9">
    <location>
        <begin position="81"/>
        <end position="239"/>
    </location>
</feature>
<dbReference type="GO" id="GO:0043137">
    <property type="term" value="P:DNA replication, removal of RNA primer"/>
    <property type="evidence" value="ECO:0007669"/>
    <property type="project" value="TreeGrafter"/>
</dbReference>
<accession>A0A3N4M1G8</accession>
<comment type="similarity">
    <text evidence="2">Belongs to the RNase H family.</text>
</comment>
<dbReference type="InterPro" id="IPR050092">
    <property type="entry name" value="RNase_H"/>
</dbReference>
<dbReference type="GO" id="GO:0003676">
    <property type="term" value="F:nucleic acid binding"/>
    <property type="evidence" value="ECO:0007669"/>
    <property type="project" value="InterPro"/>
</dbReference>
<dbReference type="SUPFAM" id="SSF53098">
    <property type="entry name" value="Ribonuclease H-like"/>
    <property type="match status" value="1"/>
</dbReference>
<evidence type="ECO:0000313" key="11">
    <source>
        <dbReference type="Proteomes" id="UP000267821"/>
    </source>
</evidence>
<comment type="catalytic activity">
    <reaction evidence="1">
        <text>Endonucleolytic cleavage to 5'-phosphomonoester.</text>
        <dbReference type="EC" id="3.1.26.4"/>
    </reaction>
</comment>
<dbReference type="InterPro" id="IPR036397">
    <property type="entry name" value="RNaseH_sf"/>
</dbReference>
<dbReference type="InterPro" id="IPR002156">
    <property type="entry name" value="RNaseH_domain"/>
</dbReference>
<dbReference type="CDD" id="cd13934">
    <property type="entry name" value="RNase_H_Dikarya_like"/>
    <property type="match status" value="1"/>
</dbReference>
<keyword evidence="7" id="KW-0378">Hydrolase</keyword>
<dbReference type="InterPro" id="IPR012337">
    <property type="entry name" value="RNaseH-like_sf"/>
</dbReference>
<evidence type="ECO:0000256" key="3">
    <source>
        <dbReference type="ARBA" id="ARBA00012180"/>
    </source>
</evidence>
<dbReference type="PANTHER" id="PTHR10642:SF26">
    <property type="entry name" value="RIBONUCLEASE H1"/>
    <property type="match status" value="1"/>
</dbReference>
<keyword evidence="6" id="KW-0255">Endonuclease</keyword>
<dbReference type="PANTHER" id="PTHR10642">
    <property type="entry name" value="RIBONUCLEASE H1"/>
    <property type="match status" value="1"/>
</dbReference>
<evidence type="ECO:0000256" key="7">
    <source>
        <dbReference type="ARBA" id="ARBA00022801"/>
    </source>
</evidence>
<evidence type="ECO:0000256" key="6">
    <source>
        <dbReference type="ARBA" id="ARBA00022759"/>
    </source>
</evidence>
<evidence type="ECO:0000259" key="9">
    <source>
        <dbReference type="PROSITE" id="PS50879"/>
    </source>
</evidence>
<dbReference type="Pfam" id="PF00075">
    <property type="entry name" value="RNase_H"/>
    <property type="match status" value="1"/>
</dbReference>
<evidence type="ECO:0000256" key="8">
    <source>
        <dbReference type="SAM" id="MobiDB-lite"/>
    </source>
</evidence>
<gene>
    <name evidence="10" type="ORF">L211DRAFT_817282</name>
</gene>
<protein>
    <recommendedName>
        <fullName evidence="3">ribonuclease H</fullName>
        <ecNumber evidence="3">3.1.26.4</ecNumber>
    </recommendedName>
</protein>
<evidence type="ECO:0000256" key="4">
    <source>
        <dbReference type="ARBA" id="ARBA00022722"/>
    </source>
</evidence>
<feature type="region of interest" description="Disordered" evidence="8">
    <location>
        <begin position="1"/>
        <end position="23"/>
    </location>
</feature>
<keyword evidence="11" id="KW-1185">Reference proteome</keyword>
<dbReference type="GO" id="GO:0046872">
    <property type="term" value="F:metal ion binding"/>
    <property type="evidence" value="ECO:0007669"/>
    <property type="project" value="UniProtKB-KW"/>
</dbReference>
<dbReference type="InParanoid" id="A0A3N4M1G8"/>
<keyword evidence="5" id="KW-0479">Metal-binding</keyword>
<dbReference type="EC" id="3.1.26.4" evidence="3"/>
<dbReference type="GO" id="GO:0004523">
    <property type="term" value="F:RNA-DNA hybrid ribonuclease activity"/>
    <property type="evidence" value="ECO:0007669"/>
    <property type="project" value="UniProtKB-EC"/>
</dbReference>
<proteinExistence type="inferred from homology"/>
<reference evidence="10 11" key="1">
    <citation type="journal article" date="2018" name="Nat. Ecol. Evol.">
        <title>Pezizomycetes genomes reveal the molecular basis of ectomycorrhizal truffle lifestyle.</title>
        <authorList>
            <person name="Murat C."/>
            <person name="Payen T."/>
            <person name="Noel B."/>
            <person name="Kuo A."/>
            <person name="Morin E."/>
            <person name="Chen J."/>
            <person name="Kohler A."/>
            <person name="Krizsan K."/>
            <person name="Balestrini R."/>
            <person name="Da Silva C."/>
            <person name="Montanini B."/>
            <person name="Hainaut M."/>
            <person name="Levati E."/>
            <person name="Barry K.W."/>
            <person name="Belfiori B."/>
            <person name="Cichocki N."/>
            <person name="Clum A."/>
            <person name="Dockter R.B."/>
            <person name="Fauchery L."/>
            <person name="Guy J."/>
            <person name="Iotti M."/>
            <person name="Le Tacon F."/>
            <person name="Lindquist E.A."/>
            <person name="Lipzen A."/>
            <person name="Malagnac F."/>
            <person name="Mello A."/>
            <person name="Molinier V."/>
            <person name="Miyauchi S."/>
            <person name="Poulain J."/>
            <person name="Riccioni C."/>
            <person name="Rubini A."/>
            <person name="Sitrit Y."/>
            <person name="Splivallo R."/>
            <person name="Traeger S."/>
            <person name="Wang M."/>
            <person name="Zifcakova L."/>
            <person name="Wipf D."/>
            <person name="Zambonelli A."/>
            <person name="Paolocci F."/>
            <person name="Nowrousian M."/>
            <person name="Ottonello S."/>
            <person name="Baldrian P."/>
            <person name="Spatafora J.W."/>
            <person name="Henrissat B."/>
            <person name="Nagy L.G."/>
            <person name="Aury J.M."/>
            <person name="Wincker P."/>
            <person name="Grigoriev I.V."/>
            <person name="Bonfante P."/>
            <person name="Martin F.M."/>
        </authorList>
    </citation>
    <scope>NUCLEOTIDE SEQUENCE [LARGE SCALE GENOMIC DNA]</scope>
    <source>
        <strain evidence="10 11">ATCC MYA-4762</strain>
    </source>
</reference>
<name>A0A3N4M1G8_9PEZI</name>
<dbReference type="AlphaFoldDB" id="A0A3N4M1G8"/>
<dbReference type="EMBL" id="ML121528">
    <property type="protein sequence ID" value="RPB29016.1"/>
    <property type="molecule type" value="Genomic_DNA"/>
</dbReference>
<keyword evidence="4" id="KW-0540">Nuclease</keyword>
<dbReference type="STRING" id="1051890.A0A3N4M1G8"/>
<organism evidence="10 11">
    <name type="scientific">Terfezia boudieri ATCC MYA-4762</name>
    <dbReference type="NCBI Taxonomy" id="1051890"/>
    <lineage>
        <taxon>Eukaryota</taxon>
        <taxon>Fungi</taxon>
        <taxon>Dikarya</taxon>
        <taxon>Ascomycota</taxon>
        <taxon>Pezizomycotina</taxon>
        <taxon>Pezizomycetes</taxon>
        <taxon>Pezizales</taxon>
        <taxon>Pezizaceae</taxon>
        <taxon>Terfezia</taxon>
    </lineage>
</organism>
<dbReference type="OrthoDB" id="407198at2759"/>
<dbReference type="Proteomes" id="UP000267821">
    <property type="component" value="Unassembled WGS sequence"/>
</dbReference>
<evidence type="ECO:0000313" key="10">
    <source>
        <dbReference type="EMBL" id="RPB29016.1"/>
    </source>
</evidence>
<evidence type="ECO:0000256" key="5">
    <source>
        <dbReference type="ARBA" id="ARBA00022723"/>
    </source>
</evidence>
<sequence>MSENAATAIPPLLGDVPLPQNDTDPRREYGIQCSFPAVPASLADRNRRFQPYPATLTPSDLFTVGQNTCSIPGYQFIRKNDQRQMLMFCDGACSNNGWGGNSVVEPRGGCGVVFTCKEIMPNGLSSPLEINGIPHTNNRAELRAVILGLDLRFWPGGGFESLVIACDSEYVVLGICDRLQTWIKRGWQTSAGRPVANIDLWKELLERLRELEKVGCHVQFWKIPREWNEADKCAKQAAADNNPINNPPTTQLLEKILYVESL</sequence>
<evidence type="ECO:0000256" key="2">
    <source>
        <dbReference type="ARBA" id="ARBA00005300"/>
    </source>
</evidence>
<dbReference type="Gene3D" id="3.30.420.10">
    <property type="entry name" value="Ribonuclease H-like superfamily/Ribonuclease H"/>
    <property type="match status" value="1"/>
</dbReference>
<evidence type="ECO:0000256" key="1">
    <source>
        <dbReference type="ARBA" id="ARBA00000077"/>
    </source>
</evidence>